<keyword evidence="3" id="KW-1185">Reference proteome</keyword>
<dbReference type="SUPFAM" id="SSF56954">
    <property type="entry name" value="Outer membrane efflux proteins (OEP)"/>
    <property type="match status" value="1"/>
</dbReference>
<sequence precursor="true">MSILTGRSLSATGLAVAVLLALVPGGDVGAQTAPSYESLLSRLDQMPASVQGAALAEAAEARVQQARAVPNPTVSIDAENAYGTGAYRGFSNADTIVTLSQPLEIWGQRGARVRAARAEAGAAGLRGDLMRSDAAGRLAATYAEAEAALRRYELASEALALIEQDAKAVGAMVSEGREPNLRGVQARSEVANAKASLDEAEAFRDAALARLAGVSLLDGRLTEIGESLLDRVPSHPVANEAAPLAVRIAQAEAEASGRLIDVERKRALPQLSASVAQTRFRQAGDEAYNVGISLSIPLFDRNRGAIRAAYAEQRAAEAVLEGQKRDSEAARLGAVASLKASNSRARAADESVQAADEAYRLARIGFEAGRISQLELRSARSTLIAARGSAVDARLSRVTAEIDLARLEGRAPFVEAK</sequence>
<dbReference type="GeneID" id="78387381"/>
<dbReference type="EMBL" id="CP012900">
    <property type="protein sequence ID" value="ALJ27412.1"/>
    <property type="molecule type" value="Genomic_DNA"/>
</dbReference>
<organism evidence="2 3">
    <name type="scientific">Stenotrophomonas acidaminiphila</name>
    <dbReference type="NCBI Taxonomy" id="128780"/>
    <lineage>
        <taxon>Bacteria</taxon>
        <taxon>Pseudomonadati</taxon>
        <taxon>Pseudomonadota</taxon>
        <taxon>Gammaproteobacteria</taxon>
        <taxon>Lysobacterales</taxon>
        <taxon>Lysobacteraceae</taxon>
        <taxon>Stenotrophomonas</taxon>
    </lineage>
</organism>
<evidence type="ECO:0000313" key="3">
    <source>
        <dbReference type="Proteomes" id="UP000061010"/>
    </source>
</evidence>
<dbReference type="OrthoDB" id="9791261at2"/>
<evidence type="ECO:0000313" key="2">
    <source>
        <dbReference type="EMBL" id="ALJ27412.1"/>
    </source>
</evidence>
<dbReference type="Gene3D" id="1.20.1600.10">
    <property type="entry name" value="Outer membrane efflux proteins (OEP)"/>
    <property type="match status" value="1"/>
</dbReference>
<comment type="similarity">
    <text evidence="1">Belongs to the outer membrane factor (OMF) (TC 1.B.17) family.</text>
</comment>
<gene>
    <name evidence="2" type="primary">smmO</name>
    <name evidence="2" type="ORF">AOT14_09980</name>
</gene>
<dbReference type="InterPro" id="IPR003423">
    <property type="entry name" value="OMP_efflux"/>
</dbReference>
<dbReference type="Proteomes" id="UP000061010">
    <property type="component" value="Chromosome"/>
</dbReference>
<dbReference type="PANTHER" id="PTHR30203:SF24">
    <property type="entry name" value="BLR4935 PROTEIN"/>
    <property type="match status" value="1"/>
</dbReference>
<dbReference type="Pfam" id="PF02321">
    <property type="entry name" value="OEP"/>
    <property type="match status" value="2"/>
</dbReference>
<name>A0A0S1AXC3_9GAMM</name>
<protein>
    <submittedName>
        <fullName evidence="2">Efflux transporter protein</fullName>
    </submittedName>
</protein>
<accession>A0A0S1AXC3</accession>
<dbReference type="AlphaFoldDB" id="A0A0S1AXC3"/>
<dbReference type="InterPro" id="IPR010131">
    <property type="entry name" value="MdtP/NodT-like"/>
</dbReference>
<evidence type="ECO:0000256" key="1">
    <source>
        <dbReference type="ARBA" id="ARBA00007613"/>
    </source>
</evidence>
<reference evidence="2 3" key="1">
    <citation type="journal article" date="2015" name="Genome Announc.">
        <title>Complete Genome Sequencing of Stenotrophomonas acidaminiphila ZAC14D2_NAIMI4_2, a Multidrug-Resistant Strain Isolated from Sediments of a Polluted River in Mexico, Uncovers New Antibiotic Resistance Genes and a Novel Class-II Lasso Peptide Biosynthesis Gene Cluster.</title>
        <authorList>
            <person name="Vinuesa P."/>
            <person name="Ochoa-Sanchez L.E."/>
        </authorList>
    </citation>
    <scope>NUCLEOTIDE SEQUENCE [LARGE SCALE GENOMIC DNA]</scope>
    <source>
        <strain evidence="2 3">ZAC14D2_NAIMI4_2</strain>
    </source>
</reference>
<dbReference type="RefSeq" id="WP_082393855.1">
    <property type="nucleotide sequence ID" value="NZ_CP043567.1"/>
</dbReference>
<dbReference type="PANTHER" id="PTHR30203">
    <property type="entry name" value="OUTER MEMBRANE CATION EFFLUX PROTEIN"/>
    <property type="match status" value="1"/>
</dbReference>
<dbReference type="GO" id="GO:0015562">
    <property type="term" value="F:efflux transmembrane transporter activity"/>
    <property type="evidence" value="ECO:0007669"/>
    <property type="project" value="InterPro"/>
</dbReference>
<dbReference type="PATRIC" id="fig|128780.6.peg.996"/>
<dbReference type="KEGG" id="sacz:AOT14_09980"/>
<proteinExistence type="inferred from homology"/>